<dbReference type="Proteomes" id="UP000545386">
    <property type="component" value="Unassembled WGS sequence"/>
</dbReference>
<protein>
    <recommendedName>
        <fullName evidence="3">DUF2383 domain-containing protein</fullName>
    </recommendedName>
</protein>
<dbReference type="AlphaFoldDB" id="A0A842HLZ2"/>
<organism evidence="1 2">
    <name type="scientific">Pusillimonas minor</name>
    <dbReference type="NCBI Taxonomy" id="2697024"/>
    <lineage>
        <taxon>Bacteria</taxon>
        <taxon>Pseudomonadati</taxon>
        <taxon>Pseudomonadota</taxon>
        <taxon>Betaproteobacteria</taxon>
        <taxon>Burkholderiales</taxon>
        <taxon>Alcaligenaceae</taxon>
        <taxon>Pusillimonas</taxon>
    </lineage>
</organism>
<comment type="caution">
    <text evidence="1">The sequence shown here is derived from an EMBL/GenBank/DDBJ whole genome shotgun (WGS) entry which is preliminary data.</text>
</comment>
<evidence type="ECO:0000313" key="2">
    <source>
        <dbReference type="Proteomes" id="UP000545386"/>
    </source>
</evidence>
<name>A0A842HLZ2_9BURK</name>
<dbReference type="EMBL" id="JACJUU010000001">
    <property type="protein sequence ID" value="MBC2768301.1"/>
    <property type="molecule type" value="Genomic_DNA"/>
</dbReference>
<evidence type="ECO:0008006" key="3">
    <source>
        <dbReference type="Google" id="ProtNLM"/>
    </source>
</evidence>
<proteinExistence type="predicted"/>
<evidence type="ECO:0000313" key="1">
    <source>
        <dbReference type="EMBL" id="MBC2768301.1"/>
    </source>
</evidence>
<gene>
    <name evidence="1" type="ORF">GTU67_00030</name>
</gene>
<reference evidence="1 2" key="1">
    <citation type="submission" date="2020-08" db="EMBL/GenBank/DDBJ databases">
        <title>Paraeoetvoesia sp. YC-7-48 draft genome sequence.</title>
        <authorList>
            <person name="Yao L."/>
        </authorList>
    </citation>
    <scope>NUCLEOTIDE SEQUENCE [LARGE SCALE GENOMIC DNA]</scope>
    <source>
        <strain evidence="2">YC-7-48</strain>
    </source>
</reference>
<keyword evidence="2" id="KW-1185">Reference proteome</keyword>
<sequence length="74" mass="8668">MHESDYRKLIDELQTVIRNTLKLLDAFEDSGMNEHMIDDYERLHSILNTAIADQRRYHAELLDMLKQNNPPLGG</sequence>
<dbReference type="RefSeq" id="WP_185778168.1">
    <property type="nucleotide sequence ID" value="NZ_JACJUU010000001.1"/>
</dbReference>
<accession>A0A842HLZ2</accession>